<dbReference type="Pfam" id="PF02627">
    <property type="entry name" value="CMD"/>
    <property type="match status" value="1"/>
</dbReference>
<dbReference type="InterPro" id="IPR004675">
    <property type="entry name" value="AhpD_core"/>
</dbReference>
<dbReference type="SUPFAM" id="SSF69118">
    <property type="entry name" value="AhpD-like"/>
    <property type="match status" value="1"/>
</dbReference>
<evidence type="ECO:0000313" key="3">
    <source>
        <dbReference type="Proteomes" id="UP000192472"/>
    </source>
</evidence>
<evidence type="ECO:0000259" key="1">
    <source>
        <dbReference type="Pfam" id="PF02627"/>
    </source>
</evidence>
<protein>
    <submittedName>
        <fullName evidence="2">Alkylhydroperoxidase AhpD family core domain-containing protein</fullName>
    </submittedName>
</protein>
<name>A0A1W2G9V2_REIFA</name>
<dbReference type="EMBL" id="FWYF01000001">
    <property type="protein sequence ID" value="SMD33086.1"/>
    <property type="molecule type" value="Genomic_DNA"/>
</dbReference>
<proteinExistence type="predicted"/>
<gene>
    <name evidence="2" type="ORF">SAMN04488029_1451</name>
</gene>
<dbReference type="AlphaFoldDB" id="A0A1W2G9V2"/>
<dbReference type="RefSeq" id="WP_084371759.1">
    <property type="nucleotide sequence ID" value="NZ_FWYF01000001.1"/>
</dbReference>
<keyword evidence="3" id="KW-1185">Reference proteome</keyword>
<sequence length="152" mass="17392">MERISFQNIPEGLYNGLYQMGEYLDHSGLDKQLQMLVEYRVSQINSCAFCLDMHFKEAVESGESTVRLSMVSAWKETELFSEVECVVLQFAEAVTLLSNNDIGEDIYASMRKYFDPDQIAAWTLAIVRINGWNRFMKAFKTKAGAYKIGQFA</sequence>
<dbReference type="Gene3D" id="1.20.1290.10">
    <property type="entry name" value="AhpD-like"/>
    <property type="match status" value="1"/>
</dbReference>
<dbReference type="InterPro" id="IPR003779">
    <property type="entry name" value="CMD-like"/>
</dbReference>
<dbReference type="NCBIfam" id="TIGR00778">
    <property type="entry name" value="ahpD_dom"/>
    <property type="match status" value="1"/>
</dbReference>
<keyword evidence="2" id="KW-0560">Oxidoreductase</keyword>
<feature type="domain" description="Carboxymuconolactone decarboxylase-like" evidence="1">
    <location>
        <begin position="17"/>
        <end position="92"/>
    </location>
</feature>
<dbReference type="PANTHER" id="PTHR34846:SF10">
    <property type="entry name" value="CYTOPLASMIC PROTEIN"/>
    <property type="match status" value="1"/>
</dbReference>
<dbReference type="STRING" id="692418.SAMN04488029_1451"/>
<organism evidence="2 3">
    <name type="scientific">Reichenbachiella faecimaris</name>
    <dbReference type="NCBI Taxonomy" id="692418"/>
    <lineage>
        <taxon>Bacteria</taxon>
        <taxon>Pseudomonadati</taxon>
        <taxon>Bacteroidota</taxon>
        <taxon>Cytophagia</taxon>
        <taxon>Cytophagales</taxon>
        <taxon>Reichenbachiellaceae</taxon>
        <taxon>Reichenbachiella</taxon>
    </lineage>
</organism>
<evidence type="ECO:0000313" key="2">
    <source>
        <dbReference type="EMBL" id="SMD33086.1"/>
    </source>
</evidence>
<dbReference type="OrthoDB" id="9801997at2"/>
<keyword evidence="2" id="KW-0575">Peroxidase</keyword>
<dbReference type="Proteomes" id="UP000192472">
    <property type="component" value="Unassembled WGS sequence"/>
</dbReference>
<dbReference type="PANTHER" id="PTHR34846">
    <property type="entry name" value="4-CARBOXYMUCONOLACTONE DECARBOXYLASE FAMILY PROTEIN (AFU_ORTHOLOGUE AFUA_6G11590)"/>
    <property type="match status" value="1"/>
</dbReference>
<dbReference type="GO" id="GO:0051920">
    <property type="term" value="F:peroxiredoxin activity"/>
    <property type="evidence" value="ECO:0007669"/>
    <property type="project" value="InterPro"/>
</dbReference>
<reference evidence="2 3" key="1">
    <citation type="submission" date="2017-04" db="EMBL/GenBank/DDBJ databases">
        <authorList>
            <person name="Afonso C.L."/>
            <person name="Miller P.J."/>
            <person name="Scott M.A."/>
            <person name="Spackman E."/>
            <person name="Goraichik I."/>
            <person name="Dimitrov K.M."/>
            <person name="Suarez D.L."/>
            <person name="Swayne D.E."/>
        </authorList>
    </citation>
    <scope>NUCLEOTIDE SEQUENCE [LARGE SCALE GENOMIC DNA]</scope>
    <source>
        <strain evidence="2 3">DSM 26133</strain>
    </source>
</reference>
<dbReference type="InterPro" id="IPR029032">
    <property type="entry name" value="AhpD-like"/>
</dbReference>
<accession>A0A1W2G9V2</accession>